<name>A0A7U3ZGG5_RUNSL</name>
<proteinExistence type="predicted"/>
<dbReference type="KEGG" id="rsi:Runsl_0322"/>
<keyword evidence="2" id="KW-1185">Reference proteome</keyword>
<gene>
    <name evidence="1" type="ordered locus">Runsl_0322</name>
</gene>
<dbReference type="Proteomes" id="UP000000493">
    <property type="component" value="Chromosome"/>
</dbReference>
<dbReference type="AlphaFoldDB" id="A0A7U3ZGG5"/>
<evidence type="ECO:0000313" key="2">
    <source>
        <dbReference type="Proteomes" id="UP000000493"/>
    </source>
</evidence>
<accession>A0A7U3ZGG5</accession>
<sequence length="334" mass="37444">MPADALDLSLLSTTATDYARENREDIFSKLIGAGLSGTPNTPIKPIDEFMMMIPGNDEVVLTELYLDSVLQSGNKGAFTPTNDVFKIKPKKAKVKPCKVDLLFTEQKIMALYKSWYGQVRGGKIDKTTYPFEQWVIEHVLKRVSTDLRQKALINGTRNDAGTTPEQAMDGLFVKLAAARASGAIGASQIATINAITTGNAVTEFEKIVDKIPTEHYYNELVCISPLAYKKAYERHYRSTYGTLPYNAGYNKQEIEGTMIEFLVEPGMLTTGLTAFESPIITSRENLAWLYDDERAQTRLEFDYSKRDRSLAYVMDFQVGFDWALDSLFWLGDVA</sequence>
<protein>
    <submittedName>
        <fullName evidence="1">Uncharacterized protein</fullName>
    </submittedName>
</protein>
<organism evidence="1 2">
    <name type="scientific">Runella slithyformis (strain ATCC 29530 / DSM 19594 / LMG 11500 / NCIMB 11436 / LSU 4)</name>
    <dbReference type="NCBI Taxonomy" id="761193"/>
    <lineage>
        <taxon>Bacteria</taxon>
        <taxon>Pseudomonadati</taxon>
        <taxon>Bacteroidota</taxon>
        <taxon>Cytophagia</taxon>
        <taxon>Cytophagales</taxon>
        <taxon>Spirosomataceae</taxon>
        <taxon>Runella</taxon>
    </lineage>
</organism>
<reference evidence="2" key="1">
    <citation type="submission" date="2011-06" db="EMBL/GenBank/DDBJ databases">
        <title>The complete genome of chromosome of Runella slithyformis DSM 19594.</title>
        <authorList>
            <consortium name="US DOE Joint Genome Institute (JGI-PGF)"/>
            <person name="Lucas S."/>
            <person name="Han J."/>
            <person name="Lapidus A."/>
            <person name="Bruce D."/>
            <person name="Goodwin L."/>
            <person name="Pitluck S."/>
            <person name="Peters L."/>
            <person name="Kyrpides N."/>
            <person name="Mavromatis K."/>
            <person name="Ivanova N."/>
            <person name="Ovchinnikova G."/>
            <person name="Zhang X."/>
            <person name="Misra M."/>
            <person name="Detter J.C."/>
            <person name="Tapia R."/>
            <person name="Han C."/>
            <person name="Land M."/>
            <person name="Hauser L."/>
            <person name="Markowitz V."/>
            <person name="Cheng J.-F."/>
            <person name="Hugenholtz P."/>
            <person name="Woyke T."/>
            <person name="Wu D."/>
            <person name="Tindall B."/>
            <person name="Faehrich R."/>
            <person name="Brambilla E."/>
            <person name="Klenk H.-P."/>
            <person name="Eisen J.A."/>
        </authorList>
    </citation>
    <scope>NUCLEOTIDE SEQUENCE [LARGE SCALE GENOMIC DNA]</scope>
    <source>
        <strain evidence="2">ATCC 29530 / DSM 19594 / LMG 11500 / NCIMB 11436 / LSU 4</strain>
    </source>
</reference>
<reference evidence="1 2" key="2">
    <citation type="journal article" date="2012" name="Stand. Genomic Sci.">
        <title>Complete genome sequence of the aquatic bacterium Runella slithyformis type strain (LSU 4(T)).</title>
        <authorList>
            <person name="Copeland A."/>
            <person name="Zhang X."/>
            <person name="Misra M."/>
            <person name="Lapidus A."/>
            <person name="Nolan M."/>
            <person name="Lucas S."/>
            <person name="Deshpande S."/>
            <person name="Cheng J.F."/>
            <person name="Tapia R."/>
            <person name="Goodwin L.A."/>
            <person name="Pitluck S."/>
            <person name="Liolios K."/>
            <person name="Pagani I."/>
            <person name="Ivanova N."/>
            <person name="Mikhailova N."/>
            <person name="Pati A."/>
            <person name="Chen A."/>
            <person name="Palaniappan K."/>
            <person name="Land M."/>
            <person name="Hauser L."/>
            <person name="Pan C."/>
            <person name="Jeffries C.D."/>
            <person name="Detter J.C."/>
            <person name="Brambilla E.M."/>
            <person name="Rohde M."/>
            <person name="Djao O.D."/>
            <person name="Goker M."/>
            <person name="Sikorski J."/>
            <person name="Tindall B.J."/>
            <person name="Woyke T."/>
            <person name="Bristow J."/>
            <person name="Eisen J.A."/>
            <person name="Markowitz V."/>
            <person name="Hugenholtz P."/>
            <person name="Kyrpides N.C."/>
            <person name="Klenk H.P."/>
            <person name="Mavromatis K."/>
        </authorList>
    </citation>
    <scope>NUCLEOTIDE SEQUENCE [LARGE SCALE GENOMIC DNA]</scope>
    <source>
        <strain evidence="2">ATCC 29530 / DSM 19594 / LMG 11500 / NCIMB 11436 / LSU 4</strain>
    </source>
</reference>
<dbReference type="RefSeq" id="WP_013926099.1">
    <property type="nucleotide sequence ID" value="NC_015703.1"/>
</dbReference>
<evidence type="ECO:0000313" key="1">
    <source>
        <dbReference type="EMBL" id="AEI46774.1"/>
    </source>
</evidence>
<dbReference type="EMBL" id="CP002859">
    <property type="protein sequence ID" value="AEI46774.1"/>
    <property type="molecule type" value="Genomic_DNA"/>
</dbReference>